<evidence type="ECO:0000259" key="4">
    <source>
        <dbReference type="Pfam" id="PF09084"/>
    </source>
</evidence>
<name>A0A0F9JVG8_9ZZZZ</name>
<keyword evidence="3" id="KW-0732">Signal</keyword>
<evidence type="ECO:0000256" key="3">
    <source>
        <dbReference type="ARBA" id="ARBA00022729"/>
    </source>
</evidence>
<reference evidence="5" key="1">
    <citation type="journal article" date="2015" name="Nature">
        <title>Complex archaea that bridge the gap between prokaryotes and eukaryotes.</title>
        <authorList>
            <person name="Spang A."/>
            <person name="Saw J.H."/>
            <person name="Jorgensen S.L."/>
            <person name="Zaremba-Niedzwiedzka K."/>
            <person name="Martijn J."/>
            <person name="Lind A.E."/>
            <person name="van Eijk R."/>
            <person name="Schleper C."/>
            <person name="Guy L."/>
            <person name="Ettema T.J."/>
        </authorList>
    </citation>
    <scope>NUCLEOTIDE SEQUENCE</scope>
</reference>
<evidence type="ECO:0000256" key="2">
    <source>
        <dbReference type="ARBA" id="ARBA00010742"/>
    </source>
</evidence>
<sequence>DTMVLTRAAGVPIKIVAIPAMSYGLDEMIVSKEIKSIKDFPGKTYGADYGFLNHMWMLLTLKRAGIGFDKLKHIVMLPQDSAAAFNSGNLDIDVNYIPFSIQSIKRPGSHILKTSLSDRTWERGLISESISVNEKWLREKPDVAKEVLRAWFEAVNWWKENPEKGNQIVAKGLDWPLADVKENQYAAIMLTLDQNLGAFGIGDGKPVCMSIPDGAPRATSGPSGWGKTLFGGTPDCITGYVYPTYNLFNDVYMEAGVADAKADAKEGLDPTLLNNLLADGYREKYSSNKWIGRIGK</sequence>
<organism evidence="5">
    <name type="scientific">marine sediment metagenome</name>
    <dbReference type="NCBI Taxonomy" id="412755"/>
    <lineage>
        <taxon>unclassified sequences</taxon>
        <taxon>metagenomes</taxon>
        <taxon>ecological metagenomes</taxon>
    </lineage>
</organism>
<feature type="non-terminal residue" evidence="5">
    <location>
        <position position="1"/>
    </location>
</feature>
<dbReference type="PANTHER" id="PTHR30024:SF47">
    <property type="entry name" value="TAURINE-BINDING PERIPLASMIC PROTEIN"/>
    <property type="match status" value="1"/>
</dbReference>
<dbReference type="InterPro" id="IPR015168">
    <property type="entry name" value="SsuA/THI5"/>
</dbReference>
<dbReference type="SUPFAM" id="SSF53850">
    <property type="entry name" value="Periplasmic binding protein-like II"/>
    <property type="match status" value="1"/>
</dbReference>
<feature type="domain" description="SsuA/THI5-like" evidence="4">
    <location>
        <begin position="2"/>
        <end position="164"/>
    </location>
</feature>
<evidence type="ECO:0000256" key="1">
    <source>
        <dbReference type="ARBA" id="ARBA00004418"/>
    </source>
</evidence>
<comment type="similarity">
    <text evidence="2">Belongs to the bacterial solute-binding protein SsuA/TauA family.</text>
</comment>
<dbReference type="AlphaFoldDB" id="A0A0F9JVG8"/>
<proteinExistence type="inferred from homology"/>
<dbReference type="GO" id="GO:0042597">
    <property type="term" value="C:periplasmic space"/>
    <property type="evidence" value="ECO:0007669"/>
    <property type="project" value="UniProtKB-SubCell"/>
</dbReference>
<dbReference type="Gene3D" id="3.40.190.10">
    <property type="entry name" value="Periplasmic binding protein-like II"/>
    <property type="match status" value="1"/>
</dbReference>
<comment type="subcellular location">
    <subcellularLocation>
        <location evidence="1">Periplasm</location>
    </subcellularLocation>
</comment>
<dbReference type="PANTHER" id="PTHR30024">
    <property type="entry name" value="ALIPHATIC SULFONATES-BINDING PROTEIN-RELATED"/>
    <property type="match status" value="1"/>
</dbReference>
<accession>A0A0F9JVG8</accession>
<evidence type="ECO:0000313" key="5">
    <source>
        <dbReference type="EMBL" id="KKM13898.1"/>
    </source>
</evidence>
<dbReference type="EMBL" id="LAZR01015270">
    <property type="protein sequence ID" value="KKM13898.1"/>
    <property type="molecule type" value="Genomic_DNA"/>
</dbReference>
<comment type="caution">
    <text evidence="5">The sequence shown here is derived from an EMBL/GenBank/DDBJ whole genome shotgun (WGS) entry which is preliminary data.</text>
</comment>
<protein>
    <recommendedName>
        <fullName evidence="4">SsuA/THI5-like domain-containing protein</fullName>
    </recommendedName>
</protein>
<gene>
    <name evidence="5" type="ORF">LCGC14_1711600</name>
</gene>
<dbReference type="Pfam" id="PF09084">
    <property type="entry name" value="NMT1"/>
    <property type="match status" value="1"/>
</dbReference>